<reference evidence="1 2" key="1">
    <citation type="journal article" date="2018" name="Front. Plant Sci.">
        <title>Red Clover (Trifolium pratense) and Zigzag Clover (T. medium) - A Picture of Genomic Similarities and Differences.</title>
        <authorList>
            <person name="Dluhosova J."/>
            <person name="Istvanek J."/>
            <person name="Nedelnik J."/>
            <person name="Repkova J."/>
        </authorList>
    </citation>
    <scope>NUCLEOTIDE SEQUENCE [LARGE SCALE GENOMIC DNA]</scope>
    <source>
        <strain evidence="2">cv. 10/8</strain>
        <tissue evidence="1">Leaf</tissue>
    </source>
</reference>
<organism evidence="1 2">
    <name type="scientific">Trifolium medium</name>
    <dbReference type="NCBI Taxonomy" id="97028"/>
    <lineage>
        <taxon>Eukaryota</taxon>
        <taxon>Viridiplantae</taxon>
        <taxon>Streptophyta</taxon>
        <taxon>Embryophyta</taxon>
        <taxon>Tracheophyta</taxon>
        <taxon>Spermatophyta</taxon>
        <taxon>Magnoliopsida</taxon>
        <taxon>eudicotyledons</taxon>
        <taxon>Gunneridae</taxon>
        <taxon>Pentapetalae</taxon>
        <taxon>rosids</taxon>
        <taxon>fabids</taxon>
        <taxon>Fabales</taxon>
        <taxon>Fabaceae</taxon>
        <taxon>Papilionoideae</taxon>
        <taxon>50 kb inversion clade</taxon>
        <taxon>NPAAA clade</taxon>
        <taxon>Hologalegina</taxon>
        <taxon>IRL clade</taxon>
        <taxon>Trifolieae</taxon>
        <taxon>Trifolium</taxon>
    </lineage>
</organism>
<dbReference type="EMBL" id="LXQA010726995">
    <property type="protein sequence ID" value="MCI67938.1"/>
    <property type="molecule type" value="Genomic_DNA"/>
</dbReference>
<comment type="caution">
    <text evidence="1">The sequence shown here is derived from an EMBL/GenBank/DDBJ whole genome shotgun (WGS) entry which is preliminary data.</text>
</comment>
<accession>A0A392U4A6</accession>
<dbReference type="AlphaFoldDB" id="A0A392U4A6"/>
<protein>
    <submittedName>
        <fullName evidence="1">Equilibrative nucleotide transporter 3-like</fullName>
    </submittedName>
</protein>
<feature type="non-terminal residue" evidence="1">
    <location>
        <position position="30"/>
    </location>
</feature>
<dbReference type="Proteomes" id="UP000265520">
    <property type="component" value="Unassembled WGS sequence"/>
</dbReference>
<proteinExistence type="predicted"/>
<evidence type="ECO:0000313" key="2">
    <source>
        <dbReference type="Proteomes" id="UP000265520"/>
    </source>
</evidence>
<name>A0A392U4A6_9FABA</name>
<keyword evidence="2" id="KW-1185">Reference proteome</keyword>
<sequence length="30" mass="3441">MVVCFILGLGSLVAWNIMLTIGDYYYQLFP</sequence>
<evidence type="ECO:0000313" key="1">
    <source>
        <dbReference type="EMBL" id="MCI67938.1"/>
    </source>
</evidence>